<reference evidence="1 2" key="1">
    <citation type="journal article" date="2016" name="Nat. Commun.">
        <title>Thousands of microbial genomes shed light on interconnected biogeochemical processes in an aquifer system.</title>
        <authorList>
            <person name="Anantharaman K."/>
            <person name="Brown C.T."/>
            <person name="Hug L.A."/>
            <person name="Sharon I."/>
            <person name="Castelle C.J."/>
            <person name="Probst A.J."/>
            <person name="Thomas B.C."/>
            <person name="Singh A."/>
            <person name="Wilkins M.J."/>
            <person name="Karaoz U."/>
            <person name="Brodie E.L."/>
            <person name="Williams K.H."/>
            <person name="Hubbard S.S."/>
            <person name="Banfield J.F."/>
        </authorList>
    </citation>
    <scope>NUCLEOTIDE SEQUENCE [LARGE SCALE GENOMIC DNA]</scope>
    <source>
        <strain evidence="2">RIFCSPLOWO2_12_FULL_64_10</strain>
    </source>
</reference>
<dbReference type="AlphaFoldDB" id="A0A1F6CZX1"/>
<dbReference type="GO" id="GO:0070573">
    <property type="term" value="F:metallodipeptidase activity"/>
    <property type="evidence" value="ECO:0007669"/>
    <property type="project" value="InterPro"/>
</dbReference>
<organism evidence="1 2">
    <name type="scientific">Handelsmanbacteria sp. (strain RIFCSPLOWO2_12_FULL_64_10)</name>
    <dbReference type="NCBI Taxonomy" id="1817868"/>
    <lineage>
        <taxon>Bacteria</taxon>
        <taxon>Candidatus Handelsmaniibacteriota</taxon>
    </lineage>
</organism>
<evidence type="ECO:0000313" key="1">
    <source>
        <dbReference type="EMBL" id="OGG54657.1"/>
    </source>
</evidence>
<proteinExistence type="predicted"/>
<dbReference type="GO" id="GO:0006508">
    <property type="term" value="P:proteolysis"/>
    <property type="evidence" value="ECO:0007669"/>
    <property type="project" value="InterPro"/>
</dbReference>
<dbReference type="InterPro" id="IPR008257">
    <property type="entry name" value="Pept_M19"/>
</dbReference>
<dbReference type="Proteomes" id="UP000178606">
    <property type="component" value="Unassembled WGS sequence"/>
</dbReference>
<dbReference type="Pfam" id="PF01244">
    <property type="entry name" value="Peptidase_M19"/>
    <property type="match status" value="1"/>
</dbReference>
<evidence type="ECO:0000313" key="2">
    <source>
        <dbReference type="Proteomes" id="UP000178606"/>
    </source>
</evidence>
<dbReference type="SUPFAM" id="SSF51556">
    <property type="entry name" value="Metallo-dependent hydrolases"/>
    <property type="match status" value="1"/>
</dbReference>
<protein>
    <recommendedName>
        <fullName evidence="3">Membrane dipeptidase</fullName>
    </recommendedName>
</protein>
<sequence>MPDVSLEQAWEVHRRLLVIDGHNDTPVERIHRGERPLNWGKRDPAYHMDIPRMREGGFHAGFFVVGNGPTADLRVTLEQTLAQADAHPEDLLLVRSSQDAERAKAANRIGLLLTIEGAGRWLDGHIDALRFYYRLGVRCVGLTHGEGGDEPKYLQGTKSPFGPCAAADREAERKNAHGLTPFGQEVLRVSNDLGIVTDLSHTNDRAFYEVLERSSRPVAMTHTAAFSLCPHWRCLTDDQIRALAAAGGVMGIAFVPSFIHPERATIDRLVEHVCHVANLVGIDHVAIGSDYDGMGKTVPVVPDVSQLVHLTRSLLAHGLSEEETQKVWGGNFLRLLRQVLDR</sequence>
<comment type="caution">
    <text evidence="1">The sequence shown here is derived from an EMBL/GenBank/DDBJ whole genome shotgun (WGS) entry which is preliminary data.</text>
</comment>
<evidence type="ECO:0008006" key="3">
    <source>
        <dbReference type="Google" id="ProtNLM"/>
    </source>
</evidence>
<dbReference type="CDD" id="cd01301">
    <property type="entry name" value="rDP_like"/>
    <property type="match status" value="1"/>
</dbReference>
<dbReference type="EMBL" id="MFKF01000099">
    <property type="protein sequence ID" value="OGG54657.1"/>
    <property type="molecule type" value="Genomic_DNA"/>
</dbReference>
<dbReference type="Gene3D" id="3.20.20.140">
    <property type="entry name" value="Metal-dependent hydrolases"/>
    <property type="match status" value="1"/>
</dbReference>
<gene>
    <name evidence="1" type="ORF">A3F84_13840</name>
</gene>
<dbReference type="PROSITE" id="PS51365">
    <property type="entry name" value="RENAL_DIPEPTIDASE_2"/>
    <property type="match status" value="1"/>
</dbReference>
<dbReference type="PANTHER" id="PTHR10443:SF12">
    <property type="entry name" value="DIPEPTIDASE"/>
    <property type="match status" value="1"/>
</dbReference>
<name>A0A1F6CZX1_HANXR</name>
<dbReference type="PANTHER" id="PTHR10443">
    <property type="entry name" value="MICROSOMAL DIPEPTIDASE"/>
    <property type="match status" value="1"/>
</dbReference>
<dbReference type="InterPro" id="IPR032466">
    <property type="entry name" value="Metal_Hydrolase"/>
</dbReference>
<accession>A0A1F6CZX1</accession>